<dbReference type="NCBIfam" id="NF005585">
    <property type="entry name" value="PRK07283.1"/>
    <property type="match status" value="1"/>
</dbReference>
<dbReference type="GO" id="GO:1990904">
    <property type="term" value="C:ribonucleoprotein complex"/>
    <property type="evidence" value="ECO:0007669"/>
    <property type="project" value="UniProtKB-KW"/>
</dbReference>
<proteinExistence type="predicted"/>
<dbReference type="OrthoDB" id="9794863at2"/>
<dbReference type="InterPro" id="IPR029064">
    <property type="entry name" value="Ribosomal_eL30-like_sf"/>
</dbReference>
<dbReference type="GO" id="GO:0003723">
    <property type="term" value="F:RNA binding"/>
    <property type="evidence" value="ECO:0007669"/>
    <property type="project" value="InterPro"/>
</dbReference>
<dbReference type="Pfam" id="PF01248">
    <property type="entry name" value="Ribosomal_L7Ae"/>
    <property type="match status" value="1"/>
</dbReference>
<organism evidence="4 5">
    <name type="scientific">Carnobacterium iners</name>
    <dbReference type="NCBI Taxonomy" id="1073423"/>
    <lineage>
        <taxon>Bacteria</taxon>
        <taxon>Bacillati</taxon>
        <taxon>Bacillota</taxon>
        <taxon>Bacilli</taxon>
        <taxon>Lactobacillales</taxon>
        <taxon>Carnobacteriaceae</taxon>
        <taxon>Carnobacterium</taxon>
    </lineage>
</organism>
<dbReference type="GO" id="GO:0005840">
    <property type="term" value="C:ribosome"/>
    <property type="evidence" value="ECO:0007669"/>
    <property type="project" value="UniProtKB-KW"/>
</dbReference>
<evidence type="ECO:0000313" key="4">
    <source>
        <dbReference type="EMBL" id="SMH36910.1"/>
    </source>
</evidence>
<dbReference type="InterPro" id="IPR004038">
    <property type="entry name" value="Ribosomal_eL8/eL30/eS12/Gad45"/>
</dbReference>
<dbReference type="AlphaFoldDB" id="A0A1X7NGM0"/>
<gene>
    <name evidence="4" type="ORF">SAMN04488700_1941</name>
</gene>
<dbReference type="Proteomes" id="UP000193435">
    <property type="component" value="Unassembled WGS sequence"/>
</dbReference>
<keyword evidence="5" id="KW-1185">Reference proteome</keyword>
<feature type="domain" description="Ribosomal protein eL8/eL30/eS12/Gadd45" evidence="3">
    <location>
        <begin position="7"/>
        <end position="90"/>
    </location>
</feature>
<dbReference type="SUPFAM" id="SSF55315">
    <property type="entry name" value="L30e-like"/>
    <property type="match status" value="1"/>
</dbReference>
<dbReference type="STRING" id="1073423.SAMN04488700_1941"/>
<sequence>MNEDQKALNLLGIAMKAGKLVTGEDLTLKEIRKEQAKIVLVATDASEQTKKKISDKCRYYDIPIVIYFTKAELSHAIGKERTICTTLDNGFGKKIRELLLN</sequence>
<evidence type="ECO:0000256" key="2">
    <source>
        <dbReference type="ARBA" id="ARBA00023274"/>
    </source>
</evidence>
<evidence type="ECO:0000313" key="5">
    <source>
        <dbReference type="Proteomes" id="UP000193435"/>
    </source>
</evidence>
<dbReference type="EMBL" id="FXBJ01000002">
    <property type="protein sequence ID" value="SMH36910.1"/>
    <property type="molecule type" value="Genomic_DNA"/>
</dbReference>
<reference evidence="4 5" key="1">
    <citation type="submission" date="2017-04" db="EMBL/GenBank/DDBJ databases">
        <authorList>
            <person name="Afonso C.L."/>
            <person name="Miller P.J."/>
            <person name="Scott M.A."/>
            <person name="Spackman E."/>
            <person name="Goraichik I."/>
            <person name="Dimitrov K.M."/>
            <person name="Suarez D.L."/>
            <person name="Swayne D.E."/>
        </authorList>
    </citation>
    <scope>NUCLEOTIDE SEQUENCE [LARGE SCALE GENOMIC DNA]</scope>
    <source>
        <strain evidence="4 5">LMG26642</strain>
    </source>
</reference>
<dbReference type="RefSeq" id="WP_085560022.1">
    <property type="nucleotide sequence ID" value="NZ_FOAH01000012.1"/>
</dbReference>
<dbReference type="InterPro" id="IPR039109">
    <property type="entry name" value="Ribosomal_eL30-like"/>
</dbReference>
<keyword evidence="1 4" id="KW-0689">Ribosomal protein</keyword>
<evidence type="ECO:0000259" key="3">
    <source>
        <dbReference type="Pfam" id="PF01248"/>
    </source>
</evidence>
<accession>A0A1X7NGM0</accession>
<name>A0A1X7NGM0_9LACT</name>
<keyword evidence="2" id="KW-0687">Ribonucleoprotein</keyword>
<protein>
    <submittedName>
        <fullName evidence="4">LSU ribosomal protein L7AE</fullName>
    </submittedName>
</protein>
<evidence type="ECO:0000256" key="1">
    <source>
        <dbReference type="ARBA" id="ARBA00022980"/>
    </source>
</evidence>
<dbReference type="Gene3D" id="3.30.1330.30">
    <property type="match status" value="1"/>
</dbReference>
<dbReference type="PANTHER" id="PTHR11449">
    <property type="entry name" value="RIBOSOMAL PROTEIN L30"/>
    <property type="match status" value="1"/>
</dbReference>